<feature type="transmembrane region" description="Helical" evidence="12">
    <location>
        <begin position="208"/>
        <end position="231"/>
    </location>
</feature>
<comment type="subcellular location">
    <subcellularLocation>
        <location evidence="1">Membrane</location>
        <topology evidence="1">Multi-pass membrane protein</topology>
    </subcellularLocation>
</comment>
<keyword evidence="2" id="KW-0813">Transport</keyword>
<evidence type="ECO:0000256" key="7">
    <source>
        <dbReference type="ARBA" id="ARBA00023065"/>
    </source>
</evidence>
<feature type="domain" description="Ion transport" evidence="13">
    <location>
        <begin position="859"/>
        <end position="1142"/>
    </location>
</feature>
<feature type="transmembrane region" description="Helical" evidence="12">
    <location>
        <begin position="120"/>
        <end position="140"/>
    </location>
</feature>
<evidence type="ECO:0000256" key="8">
    <source>
        <dbReference type="ARBA" id="ARBA00023136"/>
    </source>
</evidence>
<dbReference type="Pfam" id="PF00520">
    <property type="entry name" value="Ion_trans"/>
    <property type="match status" value="4"/>
</dbReference>
<dbReference type="PANTHER" id="PTHR10037:SF62">
    <property type="entry name" value="SODIUM CHANNEL PROTEIN 60E"/>
    <property type="match status" value="1"/>
</dbReference>
<comment type="caution">
    <text evidence="14">The sequence shown here is derived from an EMBL/GenBank/DDBJ whole genome shotgun (WGS) entry which is preliminary data.</text>
</comment>
<feature type="domain" description="Ion transport" evidence="13">
    <location>
        <begin position="454"/>
        <end position="687"/>
    </location>
</feature>
<dbReference type="Gene3D" id="1.10.287.70">
    <property type="match status" value="4"/>
</dbReference>
<feature type="transmembrane region" description="Helical" evidence="12">
    <location>
        <begin position="1227"/>
        <end position="1248"/>
    </location>
</feature>
<feature type="transmembrane region" description="Helical" evidence="12">
    <location>
        <begin position="651"/>
        <end position="677"/>
    </location>
</feature>
<feature type="transmembrane region" description="Helical" evidence="12">
    <location>
        <begin position="454"/>
        <end position="471"/>
    </location>
</feature>
<dbReference type="Proteomes" id="UP001190700">
    <property type="component" value="Unassembled WGS sequence"/>
</dbReference>
<evidence type="ECO:0000256" key="3">
    <source>
        <dbReference type="ARBA" id="ARBA00022692"/>
    </source>
</evidence>
<dbReference type="InterPro" id="IPR027359">
    <property type="entry name" value="Volt_channel_dom_sf"/>
</dbReference>
<name>A0AAE0ETI8_9CHLO</name>
<evidence type="ECO:0000256" key="6">
    <source>
        <dbReference type="ARBA" id="ARBA00022989"/>
    </source>
</evidence>
<evidence type="ECO:0000313" key="15">
    <source>
        <dbReference type="Proteomes" id="UP001190700"/>
    </source>
</evidence>
<feature type="transmembrane region" description="Helical" evidence="12">
    <location>
        <begin position="563"/>
        <end position="596"/>
    </location>
</feature>
<dbReference type="Gene3D" id="1.20.120.350">
    <property type="entry name" value="Voltage-gated potassium channels. Chain C"/>
    <property type="match status" value="4"/>
</dbReference>
<feature type="transmembrane region" description="Helical" evidence="12">
    <location>
        <begin position="897"/>
        <end position="919"/>
    </location>
</feature>
<feature type="transmembrane region" description="Helical" evidence="12">
    <location>
        <begin position="81"/>
        <end position="100"/>
    </location>
</feature>
<feature type="compositionally biased region" description="Polar residues" evidence="11">
    <location>
        <begin position="760"/>
        <end position="779"/>
    </location>
</feature>
<feature type="transmembrane region" description="Helical" evidence="12">
    <location>
        <begin position="483"/>
        <end position="501"/>
    </location>
</feature>
<evidence type="ECO:0000259" key="13">
    <source>
        <dbReference type="Pfam" id="PF00520"/>
    </source>
</evidence>
<dbReference type="FunFam" id="1.20.120.350:FF:000009">
    <property type="entry name" value="Voltage-dependent T-type calcium channel subunit alpha"/>
    <property type="match status" value="1"/>
</dbReference>
<feature type="compositionally biased region" description="Polar residues" evidence="11">
    <location>
        <begin position="1691"/>
        <end position="1701"/>
    </location>
</feature>
<feature type="domain" description="Ion transport" evidence="13">
    <location>
        <begin position="79"/>
        <end position="343"/>
    </location>
</feature>
<keyword evidence="15" id="KW-1185">Reference proteome</keyword>
<feature type="transmembrane region" description="Helical" evidence="12">
    <location>
        <begin position="988"/>
        <end position="1010"/>
    </location>
</feature>
<feature type="transmembrane region" description="Helical" evidence="12">
    <location>
        <begin position="1268"/>
        <end position="1291"/>
    </location>
</feature>
<proteinExistence type="predicted"/>
<dbReference type="GO" id="GO:0001518">
    <property type="term" value="C:voltage-gated sodium channel complex"/>
    <property type="evidence" value="ECO:0007669"/>
    <property type="project" value="TreeGrafter"/>
</dbReference>
<feature type="region of interest" description="Disordered" evidence="11">
    <location>
        <begin position="760"/>
        <end position="783"/>
    </location>
</feature>
<dbReference type="PANTHER" id="PTHR10037">
    <property type="entry name" value="VOLTAGE-GATED CATION CHANNEL CALCIUM AND SODIUM"/>
    <property type="match status" value="1"/>
</dbReference>
<evidence type="ECO:0000313" key="14">
    <source>
        <dbReference type="EMBL" id="KAK3240368.1"/>
    </source>
</evidence>
<feature type="region of interest" description="Disordered" evidence="11">
    <location>
        <begin position="1"/>
        <end position="22"/>
    </location>
</feature>
<feature type="transmembrane region" description="Helical" evidence="12">
    <location>
        <begin position="1413"/>
        <end position="1437"/>
    </location>
</feature>
<dbReference type="GO" id="GO:0005248">
    <property type="term" value="F:voltage-gated sodium channel activity"/>
    <property type="evidence" value="ECO:0007669"/>
    <property type="project" value="TreeGrafter"/>
</dbReference>
<feature type="compositionally biased region" description="Basic and acidic residues" evidence="11">
    <location>
        <begin position="1751"/>
        <end position="1762"/>
    </location>
</feature>
<evidence type="ECO:0000256" key="1">
    <source>
        <dbReference type="ARBA" id="ARBA00004141"/>
    </source>
</evidence>
<evidence type="ECO:0000256" key="10">
    <source>
        <dbReference type="ARBA" id="ARBA00023303"/>
    </source>
</evidence>
<sequence>MAQVDDSPYPGEVKSLPLSTNISGEANTDRSLYSASPTSHEHKTIFSGVIKKAKAHAQEEAERTWYHLPVKYATYIAESRYFEALVISLIVANCVSLSAYDPTISDQATWNRNLATVENAFNMFFTVEIIIRILSAGSLFAHFRSSWNIFDAVIVLVGHTAWFKFSGSSGVSGLRALRALRALRPLRTVVRVPALRQIASSFAEALPLLLSVVGVLLFYMVVFAIFGLALFMDPLHHRCIDEARIPVEPASFGCGNQGRQCPSGLRCAFHDVEFAEGYKAIPEEVAGFDNFMLSLLTVFITTTLEGWHDLMYRCSDSTSKFAIVYFVFLVLLGPFFVVNLFLARLRHKPLTAHFVELRHLLCEVLKIKFAESLAVDVEEPEHKVEDTSPAENSLRDTGGGELVVAILPANPSSYQLAPVEAWSPVGSEAPPADAKWWTCNFIGVCSWAAHLQEFSNFFLICILLNTAFLALEHHNMSESFEYTLDTANLVLTILFSIELSIKLIGLGLHEFFADNFNVFDLLIVLLSIIELALTSGVSLAAFRSFRVLRVFKVFTYSPSLARIIHVLLISFASFLSIAFLLFLFLAVFAIIGLHVFGNITCDDEFNCEKDLDENMRGSFQDIYQSFMLAFQILTLEGWNELMLKVVQKTNWYSALYFVAWVVIGNYFLLTLFLAVVMEAFEGKYERKDFSVETKRSLRKTLSGVGINERASRLIRRMSSWGTLESESDKSSMETSSSPLTVCVSVNASMETSGTPMTVCVSPNSDASRGHETSSTSYASTMDPIPVFESTKPEGDGNQNDAMQRWKRVRELTQQKDQLEDVANMVLFAEPTVLLGKSLGIFTPENEIRKALHQICLSQQFEFLMSCCILISCIQMAVEVSGVDASSHNGKALFALDLIVTSIFGLEVVMKVITYGFVMVEKAYIRSRWNQLDFLIVITSLLSYGLSSSNKNVLSLLRSLRVVRPLRIISRSPEIQAVVQALMLSVVSMLHVISVLMLFFLIFGILGVQLFKGRFYKCLLSSDYASFDKFADMSEEGMEVLSKEIIGMDQAACEECAYCKWQNSYLNFDNTGQAMLTLFVVGNLDGWIIVFHDAVDATPPSQAPERDSNPVAVVYLLAYICVVAFSLLNLFVGVVHFEFNRIKMSQKQGTDLKVTDSQKQWNLILYTITNMESPTVISPPSKVGALGYVRFTCFRIIHYPGFDSFIMICIILNTALMTMNYYEQTDGYVASLEVVNLCFTMIFALEFILKIFGLGPALFWANSWNRFDFILVMMSLLDVGMNFLSTAFLRILRIGRISRISRVTRVARLTKNLKSVECLMATLLYSLSSFWSVGSLLVLVFFIYAYTGVILFQRVKFGEGITEHTNFDNFGMACLTLLRVATGEAWVEPMEDCAQGECRSGNEGAPGGCGGPMAVPYFCTFLILMSTILLQLFTAIIIQNFEELDGREKWAVAESDLKSFREVWKSAAEGPVLSIPGFISMMDSIPPPLGVSKDGVPVPLGAARYAQLIHLLQEAKLKVHDPNGLFFHTTLYKLAARAAAVQMPPGEWEERSDRLVNQIYMKDLKVEEAMYQKSASEGGWVPMNLTVVMSVAKFKQKRSLKEDTQEKLIARRSDSKRQNDLVVAEDAAACLIQHQWLLARRRALALESIYAVPERKLQHGFTRALQAQATAFYRPVATAPPTVEDGVKSNKESSPVTKTSNTESEDLSTLDRMRMENSAHNIERAEDAREQKRPGSPIDKWWRPSSANTADYSEHNPGEVPRL</sequence>
<feature type="transmembrane region" description="Helical" evidence="12">
    <location>
        <begin position="1111"/>
        <end position="1136"/>
    </location>
</feature>
<evidence type="ECO:0000256" key="5">
    <source>
        <dbReference type="ARBA" id="ARBA00022882"/>
    </source>
</evidence>
<keyword evidence="7" id="KW-0406">Ion transport</keyword>
<keyword evidence="3 12" id="KW-0812">Transmembrane</keyword>
<keyword evidence="9" id="KW-0325">Glycoprotein</keyword>
<dbReference type="InterPro" id="IPR005821">
    <property type="entry name" value="Ion_trans_dom"/>
</dbReference>
<feature type="transmembrane region" description="Helical" evidence="12">
    <location>
        <begin position="521"/>
        <end position="542"/>
    </location>
</feature>
<dbReference type="EMBL" id="LGRX02033665">
    <property type="protein sequence ID" value="KAK3240368.1"/>
    <property type="molecule type" value="Genomic_DNA"/>
</dbReference>
<keyword evidence="10" id="KW-0407">Ion channel</keyword>
<keyword evidence="8 12" id="KW-0472">Membrane</keyword>
<dbReference type="SUPFAM" id="SSF81324">
    <property type="entry name" value="Voltage-gated potassium channels"/>
    <property type="match status" value="4"/>
</dbReference>
<gene>
    <name evidence="14" type="ORF">CYMTET_49785</name>
</gene>
<protein>
    <recommendedName>
        <fullName evidence="13">Ion transport domain-containing protein</fullName>
    </recommendedName>
</protein>
<feature type="compositionally biased region" description="Basic and acidic residues" evidence="11">
    <location>
        <begin position="1708"/>
        <end position="1732"/>
    </location>
</feature>
<keyword evidence="4" id="KW-0677">Repeat</keyword>
<evidence type="ECO:0000256" key="2">
    <source>
        <dbReference type="ARBA" id="ARBA00022448"/>
    </source>
</evidence>
<keyword evidence="5" id="KW-0851">Voltage-gated channel</keyword>
<accession>A0AAE0ETI8</accession>
<feature type="region of interest" description="Disordered" evidence="11">
    <location>
        <begin position="1679"/>
        <end position="1762"/>
    </location>
</feature>
<feature type="transmembrane region" description="Helical" evidence="12">
    <location>
        <begin position="1317"/>
        <end position="1345"/>
    </location>
</feature>
<feature type="transmembrane region" description="Helical" evidence="12">
    <location>
        <begin position="147"/>
        <end position="165"/>
    </location>
</feature>
<feature type="transmembrane region" description="Helical" evidence="12">
    <location>
        <begin position="931"/>
        <end position="948"/>
    </location>
</feature>
<evidence type="ECO:0000256" key="4">
    <source>
        <dbReference type="ARBA" id="ARBA00022737"/>
    </source>
</evidence>
<keyword evidence="6 12" id="KW-1133">Transmembrane helix</keyword>
<reference evidence="14 15" key="1">
    <citation type="journal article" date="2015" name="Genome Biol. Evol.">
        <title>Comparative Genomics of a Bacterivorous Green Alga Reveals Evolutionary Causalities and Consequences of Phago-Mixotrophic Mode of Nutrition.</title>
        <authorList>
            <person name="Burns J.A."/>
            <person name="Paasch A."/>
            <person name="Narechania A."/>
            <person name="Kim E."/>
        </authorList>
    </citation>
    <scope>NUCLEOTIDE SEQUENCE [LARGE SCALE GENOMIC DNA]</scope>
    <source>
        <strain evidence="14 15">PLY_AMNH</strain>
    </source>
</reference>
<feature type="transmembrane region" description="Helical" evidence="12">
    <location>
        <begin position="1195"/>
        <end position="1215"/>
    </location>
</feature>
<evidence type="ECO:0000256" key="11">
    <source>
        <dbReference type="SAM" id="MobiDB-lite"/>
    </source>
</evidence>
<feature type="transmembrane region" description="Helical" evidence="12">
    <location>
        <begin position="321"/>
        <end position="342"/>
    </location>
</feature>
<organism evidence="14 15">
    <name type="scientific">Cymbomonas tetramitiformis</name>
    <dbReference type="NCBI Taxonomy" id="36881"/>
    <lineage>
        <taxon>Eukaryota</taxon>
        <taxon>Viridiplantae</taxon>
        <taxon>Chlorophyta</taxon>
        <taxon>Pyramimonadophyceae</taxon>
        <taxon>Pyramimonadales</taxon>
        <taxon>Pyramimonadaceae</taxon>
        <taxon>Cymbomonas</taxon>
    </lineage>
</organism>
<evidence type="ECO:0000256" key="12">
    <source>
        <dbReference type="SAM" id="Phobius"/>
    </source>
</evidence>
<evidence type="ECO:0000256" key="9">
    <source>
        <dbReference type="ARBA" id="ARBA00023180"/>
    </source>
</evidence>
<feature type="domain" description="Ion transport" evidence="13">
    <location>
        <begin position="1199"/>
        <end position="1445"/>
    </location>
</feature>
<dbReference type="InterPro" id="IPR043203">
    <property type="entry name" value="VGCC_Ca_Na"/>
</dbReference>